<evidence type="ECO:0000313" key="2">
    <source>
        <dbReference type="EMBL" id="TJY37399.1"/>
    </source>
</evidence>
<proteinExistence type="predicted"/>
<dbReference type="RefSeq" id="WP_136841831.1">
    <property type="nucleotide sequence ID" value="NZ_SUPL01000002.1"/>
</dbReference>
<organism evidence="2 3">
    <name type="scientific">Pontimicrobium aquaticum</name>
    <dbReference type="NCBI Taxonomy" id="2565367"/>
    <lineage>
        <taxon>Bacteria</taxon>
        <taxon>Pseudomonadati</taxon>
        <taxon>Bacteroidota</taxon>
        <taxon>Flavobacteriia</taxon>
        <taxon>Flavobacteriales</taxon>
        <taxon>Flavobacteriaceae</taxon>
        <taxon>Pontimicrobium</taxon>
    </lineage>
</organism>
<evidence type="ECO:0008006" key="4">
    <source>
        <dbReference type="Google" id="ProtNLM"/>
    </source>
</evidence>
<keyword evidence="1" id="KW-0732">Signal</keyword>
<accession>A0A4V5LR22</accession>
<dbReference type="Proteomes" id="UP000307657">
    <property type="component" value="Unassembled WGS sequence"/>
</dbReference>
<dbReference type="PROSITE" id="PS51257">
    <property type="entry name" value="PROKAR_LIPOPROTEIN"/>
    <property type="match status" value="1"/>
</dbReference>
<evidence type="ECO:0000313" key="3">
    <source>
        <dbReference type="Proteomes" id="UP000307657"/>
    </source>
</evidence>
<name>A0A4V5LR22_9FLAO</name>
<protein>
    <recommendedName>
        <fullName evidence="4">Lipoprotein</fullName>
    </recommendedName>
</protein>
<sequence length="245" mass="28007">MKVFYKIVLSSLLLLLFGCKPITISQNPQNRSSQSIDLGSIGIDKNTILNKSFIYKGFPIYDEPLRLSVTFIDFTKHTYKKFRASKTVQASKLKVNYVDSLEVKPKYFSFRISDVVGLIKTLNSDNNINTKDMLEVNSNLGVVTNVLIAYSEEITKKINDANAVFLVQNGFNQYGFQLNTNETQEVIPINQGVVFDYKLSKCCWQESSKHELIIADLVDEGAKCPYKTFKSPKYIKEEEKDYLKF</sequence>
<gene>
    <name evidence="2" type="ORF">E5167_05505</name>
</gene>
<comment type="caution">
    <text evidence="2">The sequence shown here is derived from an EMBL/GenBank/DDBJ whole genome shotgun (WGS) entry which is preliminary data.</text>
</comment>
<dbReference type="OrthoDB" id="1186960at2"/>
<feature type="chain" id="PRO_5020810662" description="Lipoprotein" evidence="1">
    <location>
        <begin position="26"/>
        <end position="245"/>
    </location>
</feature>
<reference evidence="2 3" key="1">
    <citation type="submission" date="2019-04" db="EMBL/GenBank/DDBJ databases">
        <title>Lacinutrix sp. nov., isolated from marine water.</title>
        <authorList>
            <person name="Kim W."/>
        </authorList>
    </citation>
    <scope>NUCLEOTIDE SEQUENCE [LARGE SCALE GENOMIC DNA]</scope>
    <source>
        <strain evidence="2 3">CAU 1491</strain>
    </source>
</reference>
<dbReference type="EMBL" id="SUPL01000002">
    <property type="protein sequence ID" value="TJY37399.1"/>
    <property type="molecule type" value="Genomic_DNA"/>
</dbReference>
<evidence type="ECO:0000256" key="1">
    <source>
        <dbReference type="SAM" id="SignalP"/>
    </source>
</evidence>
<keyword evidence="3" id="KW-1185">Reference proteome</keyword>
<feature type="signal peptide" evidence="1">
    <location>
        <begin position="1"/>
        <end position="25"/>
    </location>
</feature>
<dbReference type="AlphaFoldDB" id="A0A4V5LR22"/>